<dbReference type="EMBL" id="KZ851851">
    <property type="protein sequence ID" value="RDK43614.1"/>
    <property type="molecule type" value="Genomic_DNA"/>
</dbReference>
<reference evidence="2 3" key="1">
    <citation type="submission" date="2018-07" db="EMBL/GenBank/DDBJ databases">
        <title>Section-level genome sequencing of Aspergillus section Nigri to investigate inter- and intra-species variation.</title>
        <authorList>
            <consortium name="DOE Joint Genome Institute"/>
            <person name="Vesth T.C."/>
            <person name="Nybo J.L."/>
            <person name="Theobald S."/>
            <person name="Frisvad J.C."/>
            <person name="Larsen T.O."/>
            <person name="Nielsen K.F."/>
            <person name="Hoof J.B."/>
            <person name="Brandl J."/>
            <person name="Salamov A."/>
            <person name="Riley R."/>
            <person name="Gladden J.M."/>
            <person name="Phatale P."/>
            <person name="Nielsen M.T."/>
            <person name="Lyhne E.K."/>
            <person name="Kogle M.E."/>
            <person name="Strasser K."/>
            <person name="McDonnell E."/>
            <person name="Barry K."/>
            <person name="Clum A."/>
            <person name="Chen C."/>
            <person name="Nolan M."/>
            <person name="Sandor L."/>
            <person name="Kuo A."/>
            <person name="Lipzen A."/>
            <person name="Hainaut M."/>
            <person name="Drula E."/>
            <person name="Tsang A."/>
            <person name="Magnuson J.K."/>
            <person name="Henrissat B."/>
            <person name="Wiebenga A."/>
            <person name="Simmons B.A."/>
            <person name="Makela M.R."/>
            <person name="De vries R.P."/>
            <person name="Grigoriev I.V."/>
            <person name="Mortensen U.H."/>
            <person name="Baker S.E."/>
            <person name="Andersen M.R."/>
        </authorList>
    </citation>
    <scope>NUCLEOTIDE SEQUENCE [LARGE SCALE GENOMIC DNA]</scope>
    <source>
        <strain evidence="2 3">ATCC 13157</strain>
    </source>
</reference>
<protein>
    <submittedName>
        <fullName evidence="2">Uncharacterized protein</fullName>
    </submittedName>
</protein>
<dbReference type="AlphaFoldDB" id="A0A370PNW5"/>
<sequence>MIDDDGEGEKRVDPVNEGRKGEKIRRGSGLERWRKRRSKEGGRARHTQREREKERENRGGGEVRGVKPVSRKKGREARKRQRESRRERRDLVLID</sequence>
<evidence type="ECO:0000313" key="2">
    <source>
        <dbReference type="EMBL" id="RDK43614.1"/>
    </source>
</evidence>
<dbReference type="Proteomes" id="UP000254937">
    <property type="component" value="Unassembled WGS sequence"/>
</dbReference>
<organism evidence="2 3">
    <name type="scientific">Aspergillus phoenicis ATCC 13157</name>
    <dbReference type="NCBI Taxonomy" id="1353007"/>
    <lineage>
        <taxon>Eukaryota</taxon>
        <taxon>Fungi</taxon>
        <taxon>Dikarya</taxon>
        <taxon>Ascomycota</taxon>
        <taxon>Pezizomycotina</taxon>
        <taxon>Eurotiomycetes</taxon>
        <taxon>Eurotiomycetidae</taxon>
        <taxon>Eurotiales</taxon>
        <taxon>Aspergillaceae</taxon>
        <taxon>Aspergillus</taxon>
    </lineage>
</organism>
<gene>
    <name evidence="2" type="ORF">M752DRAFT_159541</name>
</gene>
<accession>A0A370PNW5</accession>
<feature type="compositionally biased region" description="Basic and acidic residues" evidence="1">
    <location>
        <begin position="8"/>
        <end position="32"/>
    </location>
</feature>
<evidence type="ECO:0000256" key="1">
    <source>
        <dbReference type="SAM" id="MobiDB-lite"/>
    </source>
</evidence>
<proteinExistence type="predicted"/>
<feature type="compositionally biased region" description="Basic residues" evidence="1">
    <location>
        <begin position="69"/>
        <end position="83"/>
    </location>
</feature>
<feature type="compositionally biased region" description="Basic and acidic residues" evidence="1">
    <location>
        <begin position="84"/>
        <end position="95"/>
    </location>
</feature>
<keyword evidence="3" id="KW-1185">Reference proteome</keyword>
<feature type="region of interest" description="Disordered" evidence="1">
    <location>
        <begin position="1"/>
        <end position="95"/>
    </location>
</feature>
<feature type="compositionally biased region" description="Basic and acidic residues" evidence="1">
    <location>
        <begin position="39"/>
        <end position="65"/>
    </location>
</feature>
<name>A0A370PNW5_ASPPH</name>
<evidence type="ECO:0000313" key="3">
    <source>
        <dbReference type="Proteomes" id="UP000254937"/>
    </source>
</evidence>